<keyword evidence="1" id="KW-0732">Signal</keyword>
<sequence length="94" mass="10594">MSSRPALSRRPRARLVLLTVLTLAGLATVPTEGADRHLERPKPRVALQAAERWRLRPTEPVVTVTGSVRRRPETAIPEDRRNVRLVYPALVEAR</sequence>
<reference evidence="2 3" key="1">
    <citation type="journal article" date="2014" name="PLoS ONE">
        <title>Genome Information of Methylobacterium oryzae, a Plant-Probiotic Methylotroph in the Phyllosphere.</title>
        <authorList>
            <person name="Kwak M.J."/>
            <person name="Jeong H."/>
            <person name="Madhaiyan M."/>
            <person name="Lee Y."/>
            <person name="Sa T.M."/>
            <person name="Oh T.K."/>
            <person name="Kim J.F."/>
        </authorList>
    </citation>
    <scope>NUCLEOTIDE SEQUENCE [LARGE SCALE GENOMIC DNA]</scope>
    <source>
        <strain evidence="2 3">CBMB20</strain>
    </source>
</reference>
<dbReference type="STRING" id="693986.MOC_6074"/>
<protein>
    <submittedName>
        <fullName evidence="2">Protein of unassigned function</fullName>
    </submittedName>
</protein>
<name>A0A089QGV7_9HYPH</name>
<dbReference type="eggNOG" id="ENOG5030ZUN">
    <property type="taxonomic scope" value="Bacteria"/>
</dbReference>
<dbReference type="RefSeq" id="WP_236961717.1">
    <property type="nucleotide sequence ID" value="NZ_CP003811.1"/>
</dbReference>
<keyword evidence="3" id="KW-1185">Reference proteome</keyword>
<proteinExistence type="predicted"/>
<accession>A0A089QGV7</accession>
<dbReference type="Proteomes" id="UP000029492">
    <property type="component" value="Chromosome"/>
</dbReference>
<dbReference type="GeneID" id="96601920"/>
<organism evidence="2 3">
    <name type="scientific">Methylobacterium oryzae CBMB20</name>
    <dbReference type="NCBI Taxonomy" id="693986"/>
    <lineage>
        <taxon>Bacteria</taxon>
        <taxon>Pseudomonadati</taxon>
        <taxon>Pseudomonadota</taxon>
        <taxon>Alphaproteobacteria</taxon>
        <taxon>Hyphomicrobiales</taxon>
        <taxon>Methylobacteriaceae</taxon>
        <taxon>Methylobacterium</taxon>
    </lineage>
</organism>
<dbReference type="KEGG" id="mor:MOC_6074"/>
<dbReference type="EMBL" id="CP003811">
    <property type="protein sequence ID" value="AIQ93829.1"/>
    <property type="molecule type" value="Genomic_DNA"/>
</dbReference>
<dbReference type="AlphaFoldDB" id="A0A089QGV7"/>
<gene>
    <name evidence="2" type="ORF">MOC_6074</name>
</gene>
<evidence type="ECO:0000313" key="2">
    <source>
        <dbReference type="EMBL" id="AIQ93829.1"/>
    </source>
</evidence>
<dbReference type="HOGENOM" id="CLU_185213_0_0_5"/>
<feature type="chain" id="PRO_5001849283" evidence="1">
    <location>
        <begin position="34"/>
        <end position="94"/>
    </location>
</feature>
<evidence type="ECO:0000256" key="1">
    <source>
        <dbReference type="SAM" id="SignalP"/>
    </source>
</evidence>
<evidence type="ECO:0000313" key="3">
    <source>
        <dbReference type="Proteomes" id="UP000029492"/>
    </source>
</evidence>
<feature type="signal peptide" evidence="1">
    <location>
        <begin position="1"/>
        <end position="33"/>
    </location>
</feature>